<gene>
    <name evidence="1" type="ORF">ACFYTF_11950</name>
</gene>
<evidence type="ECO:0000313" key="1">
    <source>
        <dbReference type="EMBL" id="MFF0543537.1"/>
    </source>
</evidence>
<dbReference type="Proteomes" id="UP001601444">
    <property type="component" value="Unassembled WGS sequence"/>
</dbReference>
<comment type="caution">
    <text evidence="1">The sequence shown here is derived from an EMBL/GenBank/DDBJ whole genome shotgun (WGS) entry which is preliminary data.</text>
</comment>
<evidence type="ECO:0000313" key="2">
    <source>
        <dbReference type="Proteomes" id="UP001601444"/>
    </source>
</evidence>
<organism evidence="1 2">
    <name type="scientific">Nocardia thailandica</name>
    <dbReference type="NCBI Taxonomy" id="257275"/>
    <lineage>
        <taxon>Bacteria</taxon>
        <taxon>Bacillati</taxon>
        <taxon>Actinomycetota</taxon>
        <taxon>Actinomycetes</taxon>
        <taxon>Mycobacteriales</taxon>
        <taxon>Nocardiaceae</taxon>
        <taxon>Nocardia</taxon>
    </lineage>
</organism>
<protein>
    <submittedName>
        <fullName evidence="1">Uncharacterized protein</fullName>
    </submittedName>
</protein>
<reference evidence="1 2" key="1">
    <citation type="submission" date="2024-10" db="EMBL/GenBank/DDBJ databases">
        <title>The Natural Products Discovery Center: Release of the First 8490 Sequenced Strains for Exploring Actinobacteria Biosynthetic Diversity.</title>
        <authorList>
            <person name="Kalkreuter E."/>
            <person name="Kautsar S.A."/>
            <person name="Yang D."/>
            <person name="Bader C.D."/>
            <person name="Teijaro C.N."/>
            <person name="Fluegel L."/>
            <person name="Davis C.M."/>
            <person name="Simpson J.R."/>
            <person name="Lauterbach L."/>
            <person name="Steele A.D."/>
            <person name="Gui C."/>
            <person name="Meng S."/>
            <person name="Li G."/>
            <person name="Viehrig K."/>
            <person name="Ye F."/>
            <person name="Su P."/>
            <person name="Kiefer A.F."/>
            <person name="Nichols A."/>
            <person name="Cepeda A.J."/>
            <person name="Yan W."/>
            <person name="Fan B."/>
            <person name="Jiang Y."/>
            <person name="Adhikari A."/>
            <person name="Zheng C.-J."/>
            <person name="Schuster L."/>
            <person name="Cowan T.M."/>
            <person name="Smanski M.J."/>
            <person name="Chevrette M.G."/>
            <person name="De Carvalho L.P.S."/>
            <person name="Shen B."/>
        </authorList>
    </citation>
    <scope>NUCLEOTIDE SEQUENCE [LARGE SCALE GENOMIC DNA]</scope>
    <source>
        <strain evidence="1 2">NPDC004045</strain>
    </source>
</reference>
<dbReference type="RefSeq" id="WP_387700157.1">
    <property type="nucleotide sequence ID" value="NZ_JBIAMX010000006.1"/>
</dbReference>
<keyword evidence="2" id="KW-1185">Reference proteome</keyword>
<sequence length="184" mass="20803">MHVEFGADRIRYTGYEIPAATVHPDGTLAAALIRDADWSTHPPEIRTRRGETLFVPATRSQDLALFCERAAITRVRRFDVWADLLEPFLDTEFPEADQRATLERLRAHAGLDAAAVARIRARVDRLMTAYNIDSMLWEWTHLGLFDLVGAAAGRLVPPRITACLGPADEFYWWAMRLADLPTSR</sequence>
<proteinExistence type="predicted"/>
<dbReference type="EMBL" id="JBIAMX010000006">
    <property type="protein sequence ID" value="MFF0543537.1"/>
    <property type="molecule type" value="Genomic_DNA"/>
</dbReference>
<accession>A0ABW6PMB7</accession>
<name>A0ABW6PMB7_9NOCA</name>